<sequence length="118" mass="13489">MTWPRIFRLFADYAPIQATSVPLESVFSSSAETDTKPCNCTNAVLMEALQMLKFNYKKARLNFISEWQSPAVPDDEEDWLRILASAADERVDAMWREIADSFKLAVTGYTEMPEEDVD</sequence>
<organism evidence="1 2">
    <name type="scientific">Mycena albidolilacea</name>
    <dbReference type="NCBI Taxonomy" id="1033008"/>
    <lineage>
        <taxon>Eukaryota</taxon>
        <taxon>Fungi</taxon>
        <taxon>Dikarya</taxon>
        <taxon>Basidiomycota</taxon>
        <taxon>Agaricomycotina</taxon>
        <taxon>Agaricomycetes</taxon>
        <taxon>Agaricomycetidae</taxon>
        <taxon>Agaricales</taxon>
        <taxon>Marasmiineae</taxon>
        <taxon>Mycenaceae</taxon>
        <taxon>Mycena</taxon>
    </lineage>
</organism>
<protein>
    <recommendedName>
        <fullName evidence="3">HAT C-terminal dimerisation domain-containing protein</fullName>
    </recommendedName>
</protein>
<proteinExistence type="predicted"/>
<name>A0AAD7EJJ0_9AGAR</name>
<comment type="caution">
    <text evidence="1">The sequence shown here is derived from an EMBL/GenBank/DDBJ whole genome shotgun (WGS) entry which is preliminary data.</text>
</comment>
<dbReference type="Proteomes" id="UP001218218">
    <property type="component" value="Unassembled WGS sequence"/>
</dbReference>
<evidence type="ECO:0000313" key="1">
    <source>
        <dbReference type="EMBL" id="KAJ7327426.1"/>
    </source>
</evidence>
<evidence type="ECO:0008006" key="3">
    <source>
        <dbReference type="Google" id="ProtNLM"/>
    </source>
</evidence>
<accession>A0AAD7EJJ0</accession>
<reference evidence="1" key="1">
    <citation type="submission" date="2023-03" db="EMBL/GenBank/DDBJ databases">
        <title>Massive genome expansion in bonnet fungi (Mycena s.s.) driven by repeated elements and novel gene families across ecological guilds.</title>
        <authorList>
            <consortium name="Lawrence Berkeley National Laboratory"/>
            <person name="Harder C.B."/>
            <person name="Miyauchi S."/>
            <person name="Viragh M."/>
            <person name="Kuo A."/>
            <person name="Thoen E."/>
            <person name="Andreopoulos B."/>
            <person name="Lu D."/>
            <person name="Skrede I."/>
            <person name="Drula E."/>
            <person name="Henrissat B."/>
            <person name="Morin E."/>
            <person name="Kohler A."/>
            <person name="Barry K."/>
            <person name="LaButti K."/>
            <person name="Morin E."/>
            <person name="Salamov A."/>
            <person name="Lipzen A."/>
            <person name="Mereny Z."/>
            <person name="Hegedus B."/>
            <person name="Baldrian P."/>
            <person name="Stursova M."/>
            <person name="Weitz H."/>
            <person name="Taylor A."/>
            <person name="Grigoriev I.V."/>
            <person name="Nagy L.G."/>
            <person name="Martin F."/>
            <person name="Kauserud H."/>
        </authorList>
    </citation>
    <scope>NUCLEOTIDE SEQUENCE</scope>
    <source>
        <strain evidence="1">CBHHK002</strain>
    </source>
</reference>
<dbReference type="AlphaFoldDB" id="A0AAD7EJJ0"/>
<evidence type="ECO:0000313" key="2">
    <source>
        <dbReference type="Proteomes" id="UP001218218"/>
    </source>
</evidence>
<keyword evidence="2" id="KW-1185">Reference proteome</keyword>
<gene>
    <name evidence="1" type="ORF">DFH08DRAFT_816274</name>
</gene>
<dbReference type="EMBL" id="JARIHO010000041">
    <property type="protein sequence ID" value="KAJ7327426.1"/>
    <property type="molecule type" value="Genomic_DNA"/>
</dbReference>